<dbReference type="RefSeq" id="YP_007392634.1">
    <property type="nucleotide sequence ID" value="NC_020201.1"/>
</dbReference>
<accession>K9L4D2</accession>
<protein>
    <submittedName>
        <fullName evidence="2">HNH endonuclease</fullName>
    </submittedName>
</protein>
<evidence type="ECO:0000313" key="2">
    <source>
        <dbReference type="EMBL" id="AEZ66338.1"/>
    </source>
</evidence>
<dbReference type="GeneID" id="14515367"/>
<keyword evidence="3" id="KW-1185">Reference proteome</keyword>
<dbReference type="Gene3D" id="3.90.75.20">
    <property type="match status" value="1"/>
</dbReference>
<dbReference type="SUPFAM" id="SSF54171">
    <property type="entry name" value="DNA-binding domain"/>
    <property type="match status" value="1"/>
</dbReference>
<dbReference type="InterPro" id="IPR016177">
    <property type="entry name" value="DNA-bd_dom_sf"/>
</dbReference>
<evidence type="ECO:0000259" key="1">
    <source>
        <dbReference type="Pfam" id="PF13392"/>
    </source>
</evidence>
<dbReference type="GO" id="GO:0004519">
    <property type="term" value="F:endonuclease activity"/>
    <property type="evidence" value="ECO:0007669"/>
    <property type="project" value="UniProtKB-KW"/>
</dbReference>
<evidence type="ECO:0000313" key="3">
    <source>
        <dbReference type="Proteomes" id="UP000010999"/>
    </source>
</evidence>
<dbReference type="InterPro" id="IPR003615">
    <property type="entry name" value="HNH_nuc"/>
</dbReference>
<keyword evidence="2" id="KW-0540">Nuclease</keyword>
<dbReference type="EMBL" id="JQ015307">
    <property type="protein sequence ID" value="AEZ66338.1"/>
    <property type="molecule type" value="Genomic_DNA"/>
</dbReference>
<dbReference type="InterPro" id="IPR044925">
    <property type="entry name" value="His-Me_finger_sf"/>
</dbReference>
<dbReference type="Proteomes" id="UP000010999">
    <property type="component" value="Segment"/>
</dbReference>
<reference evidence="2 3" key="2">
    <citation type="journal article" date="2012" name="PLoS Genet.">
        <title>Viral evasion of a bacterial suicide system by RNA-based molecular mimicry enables infectious altruism.</title>
        <authorList>
            <person name="Blower T.R."/>
            <person name="Evans T.J."/>
            <person name="Przybilski R."/>
            <person name="Fineran P.C."/>
            <person name="Salmond G.P."/>
        </authorList>
    </citation>
    <scope>NUCLEOTIDE SEQUENCE [LARGE SCALE GENOMIC DNA]</scope>
</reference>
<dbReference type="SUPFAM" id="SSF54060">
    <property type="entry name" value="His-Me finger endonucleases"/>
    <property type="match status" value="1"/>
</dbReference>
<dbReference type="OrthoDB" id="21336at10239"/>
<sequence length="171" mass="19857">MINWDDYFRYDQGTGILYWKVKRPKGICAGGVAGRKNKKRGYIHIWLDGQLYLGHRVAWEMNNGPIPQGKVIDHLNHVPWDNRLPNLRMTTQLSNTRNNKRSSRNKSGVTGVMWREKEGKWLASITVGRKRVYLGRFIDKDDAIRERKDAEKLYGFHENHGKGGVSGIPYY</sequence>
<dbReference type="Gene3D" id="1.20.5.2050">
    <property type="match status" value="1"/>
</dbReference>
<organism evidence="2 3">
    <name type="scientific">Pectobacterium phage phiTE</name>
    <dbReference type="NCBI Taxonomy" id="1116482"/>
    <lineage>
        <taxon>Viruses</taxon>
        <taxon>Duplodnaviria</taxon>
        <taxon>Heunggongvirae</taxon>
        <taxon>Uroviricota</taxon>
        <taxon>Caudoviricetes</taxon>
        <taxon>Vequintavirinae</taxon>
        <taxon>Certrevirus</taxon>
        <taxon>Certrevirus phiTE</taxon>
    </lineage>
</organism>
<keyword evidence="2" id="KW-0255">Endonuclease</keyword>
<feature type="domain" description="HNH nuclease" evidence="1">
    <location>
        <begin position="54"/>
        <end position="97"/>
    </location>
</feature>
<keyword evidence="2" id="KW-0378">Hydrolase</keyword>
<dbReference type="KEGG" id="vg:14515367"/>
<gene>
    <name evidence="2" type="ORF">phiTE_172</name>
</gene>
<reference evidence="3" key="1">
    <citation type="submission" date="2011-11" db="EMBL/GenBank/DDBJ databases">
        <title>Escape from toxin-antitoxin mediated abortive infection can occur by recombination within a generalized transducing phage of Pectobacterium atrosepticum.</title>
        <authorList>
            <person name="Blower T.R."/>
            <person name="Evans T.J."/>
            <person name="Przybilski R."/>
            <person name="Fineran P.C."/>
            <person name="Salmond G.P.C."/>
        </authorList>
    </citation>
    <scope>NUCLEOTIDE SEQUENCE [LARGE SCALE GENOMIC DNA]</scope>
</reference>
<name>K9L4D2_9CAUD</name>
<proteinExistence type="predicted"/>
<dbReference type="GO" id="GO:0003677">
    <property type="term" value="F:DNA binding"/>
    <property type="evidence" value="ECO:0007669"/>
    <property type="project" value="InterPro"/>
</dbReference>
<dbReference type="Pfam" id="PF13392">
    <property type="entry name" value="HNH_3"/>
    <property type="match status" value="1"/>
</dbReference>